<feature type="region of interest" description="Disordered" evidence="7">
    <location>
        <begin position="1"/>
        <end position="94"/>
    </location>
</feature>
<dbReference type="SMART" id="SM00360">
    <property type="entry name" value="RRM"/>
    <property type="match status" value="1"/>
</dbReference>
<dbReference type="Gene3D" id="3.30.70.330">
    <property type="match status" value="1"/>
</dbReference>
<feature type="compositionally biased region" description="Basic and acidic residues" evidence="7">
    <location>
        <begin position="14"/>
        <end position="30"/>
    </location>
</feature>
<dbReference type="eggNOG" id="KOG0118">
    <property type="taxonomic scope" value="Eukaryota"/>
</dbReference>
<dbReference type="AlphaFoldDB" id="S8B821"/>
<dbReference type="InterPro" id="IPR012677">
    <property type="entry name" value="Nucleotide-bd_a/b_plait_sf"/>
</dbReference>
<evidence type="ECO:0000313" key="9">
    <source>
        <dbReference type="EMBL" id="EPS30852.1"/>
    </source>
</evidence>
<sequence>MSTRSSRGRSPMRSPDRNPVKSPRAHDRSRSYSRSATPDRHRRTRSRSHSISRDRSPSRSASGSRSPARGGRRYRSTSYSRSPSPVQSPPRSSKVVVEKLTKNVTEAHLREIFGSFGDIEYIDLPMNRSFMTNRGTAYILYYDPADAEAAIAHMHEAQLDGAVLNVSIVLPRRNFSRSPPPASNRGPGGRARFGKRTRGDSPPRRHGRARPGDRRDTYRPPSVSRSRSPVRPRSYSRSRSPPRRGSRRADSPRSRRRRSPSYSSYSYSSRSRSRSPVRSRSRTRR</sequence>
<evidence type="ECO:0000256" key="5">
    <source>
        <dbReference type="ARBA" id="ARBA00023242"/>
    </source>
</evidence>
<keyword evidence="5" id="KW-0539">Nucleus</keyword>
<dbReference type="PANTHER" id="PTHR15481">
    <property type="entry name" value="RIBONUCLEIC ACID BINDING PROTEIN S1"/>
    <property type="match status" value="1"/>
</dbReference>
<gene>
    <name evidence="9" type="ORF">PDE_05804</name>
</gene>
<dbReference type="Proteomes" id="UP000019376">
    <property type="component" value="Unassembled WGS sequence"/>
</dbReference>
<protein>
    <recommendedName>
        <fullName evidence="8">RRM domain-containing protein</fullName>
    </recommendedName>
</protein>
<dbReference type="GO" id="GO:0003723">
    <property type="term" value="F:RNA binding"/>
    <property type="evidence" value="ECO:0007669"/>
    <property type="project" value="UniProtKB-UniRule"/>
</dbReference>
<evidence type="ECO:0000259" key="8">
    <source>
        <dbReference type="PROSITE" id="PS50102"/>
    </source>
</evidence>
<feature type="region of interest" description="Disordered" evidence="7">
    <location>
        <begin position="173"/>
        <end position="285"/>
    </location>
</feature>
<evidence type="ECO:0000256" key="3">
    <source>
        <dbReference type="ARBA" id="ARBA00022884"/>
    </source>
</evidence>
<feature type="compositionally biased region" description="Basic residues" evidence="7">
    <location>
        <begin position="228"/>
        <end position="246"/>
    </location>
</feature>
<comment type="subcellular location">
    <subcellularLocation>
        <location evidence="1">Nucleus</location>
    </subcellularLocation>
</comment>
<feature type="compositionally biased region" description="Low complexity" evidence="7">
    <location>
        <begin position="1"/>
        <end position="13"/>
    </location>
</feature>
<dbReference type="STRING" id="933388.S8B821"/>
<dbReference type="PROSITE" id="PS50102">
    <property type="entry name" value="RRM"/>
    <property type="match status" value="1"/>
</dbReference>
<dbReference type="PANTHER" id="PTHR15481:SF0">
    <property type="entry name" value="LD23870P-RELATED"/>
    <property type="match status" value="1"/>
</dbReference>
<dbReference type="GO" id="GO:0005737">
    <property type="term" value="C:cytoplasm"/>
    <property type="evidence" value="ECO:0007669"/>
    <property type="project" value="TreeGrafter"/>
</dbReference>
<dbReference type="CDD" id="cd12365">
    <property type="entry name" value="RRM_RNPS1"/>
    <property type="match status" value="1"/>
</dbReference>
<dbReference type="Pfam" id="PF00076">
    <property type="entry name" value="RRM_1"/>
    <property type="match status" value="1"/>
</dbReference>
<name>S8B821_PENO1</name>
<keyword evidence="3 6" id="KW-0694">RNA-binding</keyword>
<dbReference type="SUPFAM" id="SSF54928">
    <property type="entry name" value="RNA-binding domain, RBD"/>
    <property type="match status" value="1"/>
</dbReference>
<keyword evidence="10" id="KW-1185">Reference proteome</keyword>
<organism evidence="9 10">
    <name type="scientific">Penicillium oxalicum (strain 114-2 / CGMCC 5302)</name>
    <name type="common">Penicillium decumbens</name>
    <dbReference type="NCBI Taxonomy" id="933388"/>
    <lineage>
        <taxon>Eukaryota</taxon>
        <taxon>Fungi</taxon>
        <taxon>Dikarya</taxon>
        <taxon>Ascomycota</taxon>
        <taxon>Pezizomycotina</taxon>
        <taxon>Eurotiomycetes</taxon>
        <taxon>Eurotiomycetidae</taxon>
        <taxon>Eurotiales</taxon>
        <taxon>Aspergillaceae</taxon>
        <taxon>Penicillium</taxon>
    </lineage>
</organism>
<dbReference type="InterPro" id="IPR035979">
    <property type="entry name" value="RBD_domain_sf"/>
</dbReference>
<reference evidence="9 10" key="1">
    <citation type="journal article" date="2013" name="PLoS ONE">
        <title>Genomic and secretomic analyses reveal unique features of the lignocellulolytic enzyme system of Penicillium decumbens.</title>
        <authorList>
            <person name="Liu G."/>
            <person name="Zhang L."/>
            <person name="Wei X."/>
            <person name="Zou G."/>
            <person name="Qin Y."/>
            <person name="Ma L."/>
            <person name="Li J."/>
            <person name="Zheng H."/>
            <person name="Wang S."/>
            <person name="Wang C."/>
            <person name="Xun L."/>
            <person name="Zhao G.-P."/>
            <person name="Zhou Z."/>
            <person name="Qu Y."/>
        </authorList>
    </citation>
    <scope>NUCLEOTIDE SEQUENCE [LARGE SCALE GENOMIC DNA]</scope>
    <source>
        <strain evidence="10">114-2 / CGMCC 5302</strain>
    </source>
</reference>
<evidence type="ECO:0000256" key="7">
    <source>
        <dbReference type="SAM" id="MobiDB-lite"/>
    </source>
</evidence>
<evidence type="ECO:0000256" key="4">
    <source>
        <dbReference type="ARBA" id="ARBA00023187"/>
    </source>
</evidence>
<evidence type="ECO:0000256" key="1">
    <source>
        <dbReference type="ARBA" id="ARBA00004123"/>
    </source>
</evidence>
<dbReference type="EMBL" id="KB644412">
    <property type="protein sequence ID" value="EPS30852.1"/>
    <property type="molecule type" value="Genomic_DNA"/>
</dbReference>
<dbReference type="InterPro" id="IPR034201">
    <property type="entry name" value="RNPS1_RRM"/>
</dbReference>
<proteinExistence type="predicted"/>
<dbReference type="GO" id="GO:0005654">
    <property type="term" value="C:nucleoplasm"/>
    <property type="evidence" value="ECO:0007669"/>
    <property type="project" value="TreeGrafter"/>
</dbReference>
<feature type="compositionally biased region" description="Low complexity" evidence="7">
    <location>
        <begin position="76"/>
        <end position="94"/>
    </location>
</feature>
<dbReference type="GO" id="GO:0000398">
    <property type="term" value="P:mRNA splicing, via spliceosome"/>
    <property type="evidence" value="ECO:0007669"/>
    <property type="project" value="TreeGrafter"/>
</dbReference>
<feature type="compositionally biased region" description="Low complexity" evidence="7">
    <location>
        <begin position="58"/>
        <end position="69"/>
    </location>
</feature>
<feature type="domain" description="RRM" evidence="8">
    <location>
        <begin position="93"/>
        <end position="171"/>
    </location>
</feature>
<dbReference type="InterPro" id="IPR000504">
    <property type="entry name" value="RRM_dom"/>
</dbReference>
<keyword evidence="2" id="KW-0507">mRNA processing</keyword>
<evidence type="ECO:0000256" key="2">
    <source>
        <dbReference type="ARBA" id="ARBA00022664"/>
    </source>
</evidence>
<feature type="compositionally biased region" description="Low complexity" evidence="7">
    <location>
        <begin position="260"/>
        <end position="270"/>
    </location>
</feature>
<feature type="compositionally biased region" description="Basic residues" evidence="7">
    <location>
        <begin position="40"/>
        <end position="50"/>
    </location>
</feature>
<evidence type="ECO:0000313" key="10">
    <source>
        <dbReference type="Proteomes" id="UP000019376"/>
    </source>
</evidence>
<feature type="compositionally biased region" description="Basic residues" evidence="7">
    <location>
        <begin position="271"/>
        <end position="285"/>
    </location>
</feature>
<dbReference type="GO" id="GO:0061574">
    <property type="term" value="C:ASAP complex"/>
    <property type="evidence" value="ECO:0007669"/>
    <property type="project" value="TreeGrafter"/>
</dbReference>
<accession>S8B821</accession>
<dbReference type="OrthoDB" id="252020at2759"/>
<dbReference type="HOGENOM" id="CLU_054059_0_0_1"/>
<evidence type="ECO:0000256" key="6">
    <source>
        <dbReference type="PROSITE-ProRule" id="PRU00176"/>
    </source>
</evidence>
<keyword evidence="4" id="KW-0508">mRNA splicing</keyword>